<evidence type="ECO:0000259" key="6">
    <source>
        <dbReference type="PROSITE" id="PS50961"/>
    </source>
</evidence>
<sequence>MLSLLSRIVTGGDSEQCSALSDNMNSLVVSDSSSLSDDTDEVVNQFLPTTNIDQTQLVEAAKHKAQTSLIQSNSLEDIGEGTTVKTVPVVLPSQDVCRRILELVEYYLSDHNLVKDMFLLKHVTKHHEGYISLKLITSYKKIKRLTKDWRVVAHALKHSKTLEMNDEETKVRRQNALPQKLEEDTRTFRTLLATNISKEQANMNNLAEFFARFGEITSLQLHKPGGRSIEEVRQAERQHPGIINTFCAIVEYEKVHYARHALKFIINNPQCSMKTLELPRKKHETGSLLKTKANAEGESAYYSTSDVSERTSPISRMKAFCEPLSLSSSIASCPILSRHHCKPQLSSPESSPPSSYSPPCGPSTPSSSPEDRPLFLSRYEVPGSSPLPRRHLGLRNINSTPCSPNVWRRRNLTNNAKVNDTGSPAPLSPWLRRRVATSAGSFGSGSTASSPSASPSLRRRQDGSVLVPENVTRFPKGPDGSRGFLPRQQTMNAQA</sequence>
<dbReference type="GO" id="GO:0005634">
    <property type="term" value="C:nucleus"/>
    <property type="evidence" value="ECO:0007669"/>
    <property type="project" value="UniProtKB-SubCell"/>
</dbReference>
<organism evidence="8 9">
    <name type="scientific">Cherax quadricarinatus</name>
    <name type="common">Australian red claw crayfish</name>
    <dbReference type="NCBI Taxonomy" id="27406"/>
    <lineage>
        <taxon>Eukaryota</taxon>
        <taxon>Metazoa</taxon>
        <taxon>Ecdysozoa</taxon>
        <taxon>Arthropoda</taxon>
        <taxon>Crustacea</taxon>
        <taxon>Multicrustacea</taxon>
        <taxon>Malacostraca</taxon>
        <taxon>Eumalacostraca</taxon>
        <taxon>Eucarida</taxon>
        <taxon>Decapoda</taxon>
        <taxon>Pleocyemata</taxon>
        <taxon>Astacidea</taxon>
        <taxon>Parastacoidea</taxon>
        <taxon>Parastacidae</taxon>
        <taxon>Cherax</taxon>
    </lineage>
</organism>
<dbReference type="PANTHER" id="PTHR22792:SF140">
    <property type="entry name" value="ACHILLES, ISOFORM A"/>
    <property type="match status" value="1"/>
</dbReference>
<feature type="region of interest" description="Disordered" evidence="5">
    <location>
        <begin position="342"/>
        <end position="404"/>
    </location>
</feature>
<dbReference type="PROSITE" id="PS51938">
    <property type="entry name" value="SUZ_C"/>
    <property type="match status" value="1"/>
</dbReference>
<dbReference type="InterPro" id="IPR024642">
    <property type="entry name" value="SUZ-C"/>
</dbReference>
<dbReference type="PRINTS" id="PR00302">
    <property type="entry name" value="LUPUSLA"/>
</dbReference>
<dbReference type="InterPro" id="IPR006630">
    <property type="entry name" value="La_HTH"/>
</dbReference>
<evidence type="ECO:0000256" key="1">
    <source>
        <dbReference type="ARBA" id="ARBA00004123"/>
    </source>
</evidence>
<dbReference type="Gene3D" id="1.10.10.10">
    <property type="entry name" value="Winged helix-like DNA-binding domain superfamily/Winged helix DNA-binding domain"/>
    <property type="match status" value="1"/>
</dbReference>
<evidence type="ECO:0000256" key="4">
    <source>
        <dbReference type="PROSITE-ProRule" id="PRU00332"/>
    </source>
</evidence>
<dbReference type="SUPFAM" id="SSF54928">
    <property type="entry name" value="RNA-binding domain, RBD"/>
    <property type="match status" value="1"/>
</dbReference>
<dbReference type="SMART" id="SM00715">
    <property type="entry name" value="LA"/>
    <property type="match status" value="1"/>
</dbReference>
<evidence type="ECO:0000256" key="5">
    <source>
        <dbReference type="SAM" id="MobiDB-lite"/>
    </source>
</evidence>
<dbReference type="InterPro" id="IPR036390">
    <property type="entry name" value="WH_DNA-bd_sf"/>
</dbReference>
<evidence type="ECO:0000259" key="7">
    <source>
        <dbReference type="PROSITE" id="PS51938"/>
    </source>
</evidence>
<dbReference type="Proteomes" id="UP001445076">
    <property type="component" value="Unassembled WGS sequence"/>
</dbReference>
<dbReference type="GO" id="GO:0006396">
    <property type="term" value="P:RNA processing"/>
    <property type="evidence" value="ECO:0007669"/>
    <property type="project" value="InterPro"/>
</dbReference>
<feature type="region of interest" description="Disordered" evidence="5">
    <location>
        <begin position="438"/>
        <end position="495"/>
    </location>
</feature>
<evidence type="ECO:0000313" key="8">
    <source>
        <dbReference type="EMBL" id="KAK8728263.1"/>
    </source>
</evidence>
<feature type="domain" description="SUZ-C" evidence="7">
    <location>
        <begin position="451"/>
        <end position="488"/>
    </location>
</feature>
<dbReference type="EMBL" id="JARKIK010000072">
    <property type="protein sequence ID" value="KAK8728263.1"/>
    <property type="molecule type" value="Genomic_DNA"/>
</dbReference>
<keyword evidence="9" id="KW-1185">Reference proteome</keyword>
<dbReference type="FunFam" id="1.10.10.10:FF:000158">
    <property type="entry name" value="La ribonucleoprotein domain family member 7"/>
    <property type="match status" value="1"/>
</dbReference>
<protein>
    <recommendedName>
        <fullName evidence="10">La-related protein 6</fullName>
    </recommendedName>
</protein>
<evidence type="ECO:0000256" key="3">
    <source>
        <dbReference type="ARBA" id="ARBA00023242"/>
    </source>
</evidence>
<dbReference type="AlphaFoldDB" id="A0AAW0WAK5"/>
<comment type="subcellular location">
    <subcellularLocation>
        <location evidence="1">Nucleus</location>
    </subcellularLocation>
</comment>
<dbReference type="Gene3D" id="3.30.70.330">
    <property type="match status" value="1"/>
</dbReference>
<name>A0AAW0WAK5_CHEQU</name>
<keyword evidence="3" id="KW-0539">Nucleus</keyword>
<dbReference type="PANTHER" id="PTHR22792">
    <property type="entry name" value="LUPUS LA PROTEIN-RELATED"/>
    <property type="match status" value="1"/>
</dbReference>
<dbReference type="GO" id="GO:0003729">
    <property type="term" value="F:mRNA binding"/>
    <property type="evidence" value="ECO:0007669"/>
    <property type="project" value="TreeGrafter"/>
</dbReference>
<dbReference type="InterPro" id="IPR002344">
    <property type="entry name" value="Lupus_La"/>
</dbReference>
<keyword evidence="2 4" id="KW-0694">RNA-binding</keyword>
<feature type="compositionally biased region" description="Low complexity" evidence="5">
    <location>
        <begin position="343"/>
        <end position="354"/>
    </location>
</feature>
<dbReference type="PROSITE" id="PS50961">
    <property type="entry name" value="HTH_LA"/>
    <property type="match status" value="1"/>
</dbReference>
<evidence type="ECO:0008006" key="10">
    <source>
        <dbReference type="Google" id="ProtNLM"/>
    </source>
</evidence>
<comment type="caution">
    <text evidence="8">The sequence shown here is derived from an EMBL/GenBank/DDBJ whole genome shotgun (WGS) entry which is preliminary data.</text>
</comment>
<dbReference type="InterPro" id="IPR045180">
    <property type="entry name" value="La_dom_prot"/>
</dbReference>
<dbReference type="GO" id="GO:1990904">
    <property type="term" value="C:ribonucleoprotein complex"/>
    <property type="evidence" value="ECO:0007669"/>
    <property type="project" value="InterPro"/>
</dbReference>
<dbReference type="InterPro" id="IPR012677">
    <property type="entry name" value="Nucleotide-bd_a/b_plait_sf"/>
</dbReference>
<dbReference type="Pfam" id="PF05383">
    <property type="entry name" value="La"/>
    <property type="match status" value="1"/>
</dbReference>
<dbReference type="InterPro" id="IPR036388">
    <property type="entry name" value="WH-like_DNA-bd_sf"/>
</dbReference>
<dbReference type="InterPro" id="IPR035979">
    <property type="entry name" value="RBD_domain_sf"/>
</dbReference>
<dbReference type="SUPFAM" id="SSF46785">
    <property type="entry name" value="Winged helix' DNA-binding domain"/>
    <property type="match status" value="1"/>
</dbReference>
<reference evidence="8 9" key="1">
    <citation type="journal article" date="2024" name="BMC Genomics">
        <title>Genome assembly of redclaw crayfish (Cherax quadricarinatus) provides insights into its immune adaptation and hypoxia tolerance.</title>
        <authorList>
            <person name="Liu Z."/>
            <person name="Zheng J."/>
            <person name="Li H."/>
            <person name="Fang K."/>
            <person name="Wang S."/>
            <person name="He J."/>
            <person name="Zhou D."/>
            <person name="Weng S."/>
            <person name="Chi M."/>
            <person name="Gu Z."/>
            <person name="He J."/>
            <person name="Li F."/>
            <person name="Wang M."/>
        </authorList>
    </citation>
    <scope>NUCLEOTIDE SEQUENCE [LARGE SCALE GENOMIC DNA]</scope>
    <source>
        <strain evidence="8">ZL_2023a</strain>
    </source>
</reference>
<gene>
    <name evidence="8" type="ORF">OTU49_009202</name>
</gene>
<proteinExistence type="predicted"/>
<feature type="compositionally biased region" description="Low complexity" evidence="5">
    <location>
        <begin position="438"/>
        <end position="456"/>
    </location>
</feature>
<feature type="domain" description="HTH La-type RNA-binding" evidence="6">
    <location>
        <begin position="90"/>
        <end position="181"/>
    </location>
</feature>
<accession>A0AAW0WAK5</accession>
<evidence type="ECO:0000256" key="2">
    <source>
        <dbReference type="ARBA" id="ARBA00022884"/>
    </source>
</evidence>
<evidence type="ECO:0000313" key="9">
    <source>
        <dbReference type="Proteomes" id="UP001445076"/>
    </source>
</evidence>